<dbReference type="Proteomes" id="UP000694255">
    <property type="component" value="Unassembled WGS sequence"/>
</dbReference>
<keyword evidence="10" id="KW-0676">Redox-active center</keyword>
<keyword evidence="6" id="KW-0560">Oxidoreductase</keyword>
<evidence type="ECO:0000256" key="9">
    <source>
        <dbReference type="ARBA" id="ARBA00023157"/>
    </source>
</evidence>
<evidence type="ECO:0000256" key="6">
    <source>
        <dbReference type="ARBA" id="ARBA00023002"/>
    </source>
</evidence>
<feature type="compositionally biased region" description="Basic and acidic residues" evidence="13">
    <location>
        <begin position="152"/>
        <end position="166"/>
    </location>
</feature>
<dbReference type="PANTHER" id="PTHR21622:SF0">
    <property type="entry name" value="COILED-COIL-HELIX-COILED-COIL-HELIX DOMAIN CONTAINING 4"/>
    <property type="match status" value="1"/>
</dbReference>
<dbReference type="PROSITE" id="PS51808">
    <property type="entry name" value="CHCH"/>
    <property type="match status" value="1"/>
</dbReference>
<keyword evidence="5" id="KW-0653">Protein transport</keyword>
<feature type="region of interest" description="Disordered" evidence="13">
    <location>
        <begin position="120"/>
        <end position="212"/>
    </location>
</feature>
<dbReference type="OrthoDB" id="7481291at2759"/>
<dbReference type="GO" id="GO:0015035">
    <property type="term" value="F:protein-disulfide reductase activity"/>
    <property type="evidence" value="ECO:0007669"/>
    <property type="project" value="InterPro"/>
</dbReference>
<accession>A0A8J5QK88</accession>
<feature type="compositionally biased region" description="Basic and acidic residues" evidence="13">
    <location>
        <begin position="124"/>
        <end position="135"/>
    </location>
</feature>
<feature type="coiled-coil region" evidence="12">
    <location>
        <begin position="75"/>
        <end position="106"/>
    </location>
</feature>
<evidence type="ECO:0000256" key="10">
    <source>
        <dbReference type="ARBA" id="ARBA00023284"/>
    </source>
</evidence>
<evidence type="ECO:0000256" key="8">
    <source>
        <dbReference type="ARBA" id="ARBA00023128"/>
    </source>
</evidence>
<evidence type="ECO:0000256" key="3">
    <source>
        <dbReference type="ARBA" id="ARBA00013714"/>
    </source>
</evidence>
<evidence type="ECO:0000256" key="2">
    <source>
        <dbReference type="ARBA" id="ARBA00004164"/>
    </source>
</evidence>
<evidence type="ECO:0000256" key="4">
    <source>
        <dbReference type="ARBA" id="ARBA00022448"/>
    </source>
</evidence>
<evidence type="ECO:0000256" key="7">
    <source>
        <dbReference type="ARBA" id="ARBA00023010"/>
    </source>
</evidence>
<dbReference type="EMBL" id="JAGSYN010000069">
    <property type="protein sequence ID" value="KAG7664617.1"/>
    <property type="molecule type" value="Genomic_DNA"/>
</dbReference>
<protein>
    <recommendedName>
        <fullName evidence="3">Mitochondrial intermembrane space import and assembly protein 40</fullName>
    </recommendedName>
    <alternativeName>
        <fullName evidence="11">Mitochondrial import inner membrane translocase TIM40</fullName>
    </alternativeName>
</protein>
<dbReference type="GeneID" id="73468643"/>
<dbReference type="AlphaFoldDB" id="A0A8J5QK88"/>
<dbReference type="InterPro" id="IPR039289">
    <property type="entry name" value="CHCHD4"/>
</dbReference>
<evidence type="ECO:0000256" key="5">
    <source>
        <dbReference type="ARBA" id="ARBA00022927"/>
    </source>
</evidence>
<evidence type="ECO:0000313" key="14">
    <source>
        <dbReference type="EMBL" id="KAG7664617.1"/>
    </source>
</evidence>
<keyword evidence="15" id="KW-1185">Reference proteome</keyword>
<sequence>MYRHIARQTISRQSSKRLSLQISRKYTTNTPPKGGNNNFSTITTNVNPVYVLAGLVPAVIAYAYYSQKDANDDTVSNIREKFKDLNKKVEQEKETVVEEAKKVAEAVSVPAVEPVVEEPAVVEEEPKVTEEKIAEVSEPESILDVSIEEPIEEKPVAEVEQPKAEETVVADVEEPKQQSESEPQPETESEVKQQQQPEGEEPKEGEAAFNPETGEINWDCPCLGGMAHGPCGEEFKEAFSCFVFSETEPKGIDCITKFENMRSCFKRYPEHYKDELYEEGEEELQQQQGQVNTEAVAAVEAIEPVLEEVVIVKPTVIEEVVVNPVVAEEEVSVEEELVKEAIEQTEN</sequence>
<evidence type="ECO:0000256" key="12">
    <source>
        <dbReference type="SAM" id="Coils"/>
    </source>
</evidence>
<keyword evidence="4" id="KW-0813">Transport</keyword>
<dbReference type="GO" id="GO:0005758">
    <property type="term" value="C:mitochondrial intermembrane space"/>
    <property type="evidence" value="ECO:0007669"/>
    <property type="project" value="TreeGrafter"/>
</dbReference>
<comment type="subcellular location">
    <subcellularLocation>
        <location evidence="2">Mitochondrion inner membrane</location>
        <topology evidence="2">Single-pass type II membrane protein</topology>
        <orientation evidence="2">Intermembrane side</orientation>
    </subcellularLocation>
</comment>
<gene>
    <name evidence="14" type="ORF">J8A68_001842</name>
</gene>
<dbReference type="RefSeq" id="XP_049264849.1">
    <property type="nucleotide sequence ID" value="XM_049405529.1"/>
</dbReference>
<comment type="caution">
    <text evidence="14">The sequence shown here is derived from an EMBL/GenBank/DDBJ whole genome shotgun (WGS) entry which is preliminary data.</text>
</comment>
<keyword evidence="8" id="KW-0496">Mitochondrion</keyword>
<evidence type="ECO:0000256" key="1">
    <source>
        <dbReference type="ARBA" id="ARBA00001973"/>
    </source>
</evidence>
<evidence type="ECO:0000256" key="11">
    <source>
        <dbReference type="ARBA" id="ARBA00033150"/>
    </source>
</evidence>
<organism evidence="14 15">
    <name type="scientific">[Candida] subhashii</name>
    <dbReference type="NCBI Taxonomy" id="561895"/>
    <lineage>
        <taxon>Eukaryota</taxon>
        <taxon>Fungi</taxon>
        <taxon>Dikarya</taxon>
        <taxon>Ascomycota</taxon>
        <taxon>Saccharomycotina</taxon>
        <taxon>Pichiomycetes</taxon>
        <taxon>Debaryomycetaceae</taxon>
        <taxon>Spathaspora</taxon>
    </lineage>
</organism>
<proteinExistence type="predicted"/>
<comment type="cofactor">
    <cofactor evidence="1">
        <name>Cu(2+)</name>
        <dbReference type="ChEBI" id="CHEBI:29036"/>
    </cofactor>
</comment>
<reference evidence="14 15" key="1">
    <citation type="journal article" date="2021" name="DNA Res.">
        <title>Genome analysis of Candida subhashii reveals its hybrid nature and dual mitochondrial genome conformations.</title>
        <authorList>
            <person name="Mixao V."/>
            <person name="Hegedusova E."/>
            <person name="Saus E."/>
            <person name="Pryszcz L.P."/>
            <person name="Cillingova A."/>
            <person name="Nosek J."/>
            <person name="Gabaldon T."/>
        </authorList>
    </citation>
    <scope>NUCLEOTIDE SEQUENCE [LARGE SCALE GENOMIC DNA]</scope>
    <source>
        <strain evidence="14 15">CBS 10753</strain>
    </source>
</reference>
<dbReference type="GO" id="GO:0005743">
    <property type="term" value="C:mitochondrial inner membrane"/>
    <property type="evidence" value="ECO:0007669"/>
    <property type="project" value="UniProtKB-SubCell"/>
</dbReference>
<keyword evidence="9" id="KW-1015">Disulfide bond</keyword>
<evidence type="ECO:0000313" key="15">
    <source>
        <dbReference type="Proteomes" id="UP000694255"/>
    </source>
</evidence>
<evidence type="ECO:0000256" key="13">
    <source>
        <dbReference type="SAM" id="MobiDB-lite"/>
    </source>
</evidence>
<keyword evidence="12" id="KW-0175">Coiled coil</keyword>
<keyword evidence="7" id="KW-0811">Translocation</keyword>
<dbReference type="PANTHER" id="PTHR21622">
    <property type="entry name" value="COILED-COIL-HELIX-COILED-COIL-HELIX DOMAIN CONTAINING 4"/>
    <property type="match status" value="1"/>
</dbReference>
<name>A0A8J5QK88_9ASCO</name>
<dbReference type="GO" id="GO:0045041">
    <property type="term" value="P:protein import into mitochondrial intermembrane space"/>
    <property type="evidence" value="ECO:0007669"/>
    <property type="project" value="InterPro"/>
</dbReference>